<dbReference type="GO" id="GO:0005886">
    <property type="term" value="C:plasma membrane"/>
    <property type="evidence" value="ECO:0007669"/>
    <property type="project" value="TreeGrafter"/>
</dbReference>
<accession>A0A1C2G490</accession>
<dbReference type="EMBL" id="PSYR01000001">
    <property type="protein sequence ID" value="RCN59222.1"/>
    <property type="molecule type" value="Genomic_DNA"/>
</dbReference>
<name>A0A1C2G490_9GAMM</name>
<evidence type="ECO:0000313" key="6">
    <source>
        <dbReference type="EMBL" id="RCN59222.1"/>
    </source>
</evidence>
<dbReference type="PANTHER" id="PTHR38689:SF1">
    <property type="entry name" value="SUCCINATE DEHYDROGENASE HYDROPHOBIC MEMBRANE ANCHOR SUBUNIT"/>
    <property type="match status" value="1"/>
</dbReference>
<dbReference type="NCBIfam" id="TIGR02968">
    <property type="entry name" value="succ_dehyd_anc"/>
    <property type="match status" value="1"/>
</dbReference>
<keyword evidence="5" id="KW-0472">Membrane</keyword>
<protein>
    <submittedName>
        <fullName evidence="6">Succinate dehydrogenase, hydrophobic membrane anchor protein</fullName>
    </submittedName>
</protein>
<comment type="subcellular location">
    <subcellularLocation>
        <location evidence="3">Membrane</location>
        <topology evidence="3">Multi-pass membrane protein</topology>
    </subcellularLocation>
</comment>
<dbReference type="Gene3D" id="1.20.1300.10">
    <property type="entry name" value="Fumarate reductase/succinate dehydrogenase, transmembrane subunit"/>
    <property type="match status" value="1"/>
</dbReference>
<evidence type="ECO:0000256" key="2">
    <source>
        <dbReference type="ARBA" id="ARBA00004050"/>
    </source>
</evidence>
<dbReference type="GO" id="GO:0006099">
    <property type="term" value="P:tricarboxylic acid cycle"/>
    <property type="evidence" value="ECO:0007669"/>
    <property type="project" value="UniProtKB-UniPathway"/>
</dbReference>
<dbReference type="SUPFAM" id="SSF81343">
    <property type="entry name" value="Fumarate reductase respiratory complex transmembrane subunits"/>
    <property type="match status" value="1"/>
</dbReference>
<dbReference type="Proteomes" id="UP000253250">
    <property type="component" value="Unassembled WGS sequence"/>
</dbReference>
<keyword evidence="4" id="KW-0812">Transmembrane</keyword>
<evidence type="ECO:0000256" key="5">
    <source>
        <dbReference type="ARBA" id="ARBA00022989"/>
    </source>
</evidence>
<dbReference type="GO" id="GO:0017004">
    <property type="term" value="P:cytochrome complex assembly"/>
    <property type="evidence" value="ECO:0007669"/>
    <property type="project" value="TreeGrafter"/>
</dbReference>
<reference evidence="6 7" key="1">
    <citation type="submission" date="2018-02" db="EMBL/GenBank/DDBJ databases">
        <title>Insights into the biology of acidophilic members of the Acidiferrobacteraceae family derived from comparative genomic analyses.</title>
        <authorList>
            <person name="Issotta F."/>
            <person name="Thyssen C."/>
            <person name="Mena C."/>
            <person name="Moya A."/>
            <person name="Bellenberg S."/>
            <person name="Sproer C."/>
            <person name="Covarrubias P.C."/>
            <person name="Sand W."/>
            <person name="Quatrini R."/>
            <person name="Vera M."/>
        </authorList>
    </citation>
    <scope>NUCLEOTIDE SEQUENCE [LARGE SCALE GENOMIC DNA]</scope>
    <source>
        <strain evidence="7">m-1</strain>
    </source>
</reference>
<comment type="caution">
    <text evidence="6">The sequence shown here is derived from an EMBL/GenBank/DDBJ whole genome shotgun (WGS) entry which is preliminary data.</text>
</comment>
<organism evidence="6 7">
    <name type="scientific">Acidiferrobacter thiooxydans</name>
    <dbReference type="NCBI Taxonomy" id="163359"/>
    <lineage>
        <taxon>Bacteria</taxon>
        <taxon>Pseudomonadati</taxon>
        <taxon>Pseudomonadota</taxon>
        <taxon>Gammaproteobacteria</taxon>
        <taxon>Acidiferrobacterales</taxon>
        <taxon>Acidiferrobacteraceae</taxon>
        <taxon>Acidiferrobacter</taxon>
    </lineage>
</organism>
<proteinExistence type="predicted"/>
<comment type="cofactor">
    <cofactor evidence="1">
        <name>heme</name>
        <dbReference type="ChEBI" id="CHEBI:30413"/>
    </cofactor>
</comment>
<dbReference type="InterPro" id="IPR014312">
    <property type="entry name" value="Succ_DH_anchor"/>
</dbReference>
<sequence>MALSDRNLGSRRAGSGAYLLVRASALVIAGGALVFMALIADLPRFGYGPWQALLRETAVRILLAGWLSAVALHAYLGCDSILKDYVHNVFARFVGLMVIALGLLALVVYGVVAVWV</sequence>
<dbReference type="STRING" id="163359.A9R16_07470"/>
<dbReference type="AlphaFoldDB" id="A0A1C2G490"/>
<evidence type="ECO:0000256" key="1">
    <source>
        <dbReference type="ARBA" id="ARBA00001971"/>
    </source>
</evidence>
<evidence type="ECO:0000313" key="7">
    <source>
        <dbReference type="Proteomes" id="UP000253250"/>
    </source>
</evidence>
<gene>
    <name evidence="6" type="primary">sdhD</name>
    <name evidence="6" type="ORF">C4900_05805</name>
</gene>
<evidence type="ECO:0000256" key="3">
    <source>
        <dbReference type="ARBA" id="ARBA00004141"/>
    </source>
</evidence>
<dbReference type="GO" id="GO:0009055">
    <property type="term" value="F:electron transfer activity"/>
    <property type="evidence" value="ECO:0007669"/>
    <property type="project" value="TreeGrafter"/>
</dbReference>
<dbReference type="InterPro" id="IPR034804">
    <property type="entry name" value="SQR/QFR_C/D"/>
</dbReference>
<keyword evidence="5" id="KW-1133">Transmembrane helix</keyword>
<dbReference type="GO" id="GO:0020037">
    <property type="term" value="F:heme binding"/>
    <property type="evidence" value="ECO:0007669"/>
    <property type="project" value="InterPro"/>
</dbReference>
<dbReference type="UniPathway" id="UPA00223"/>
<dbReference type="PANTHER" id="PTHR38689">
    <property type="entry name" value="SUCCINATE DEHYDROGENASE HYDROPHOBIC MEMBRANE ANCHOR SUBUNIT"/>
    <property type="match status" value="1"/>
</dbReference>
<comment type="function">
    <text evidence="2">Membrane-anchoring subunit of succinate dehydrogenase (SDH).</text>
</comment>
<evidence type="ECO:0000256" key="4">
    <source>
        <dbReference type="ARBA" id="ARBA00022692"/>
    </source>
</evidence>
<keyword evidence="7" id="KW-1185">Reference proteome</keyword>
<dbReference type="RefSeq" id="WP_065968913.1">
    <property type="nucleotide sequence ID" value="NZ_CP080624.1"/>
</dbReference>